<dbReference type="RefSeq" id="WP_100674115.1">
    <property type="nucleotide sequence ID" value="NZ_NJGD01000017.1"/>
</dbReference>
<name>A0A2J0YWH1_RHIML</name>
<dbReference type="EC" id="2.7.7.47" evidence="3"/>
<evidence type="ECO:0000256" key="3">
    <source>
        <dbReference type="ARBA" id="ARBA00035126"/>
    </source>
</evidence>
<evidence type="ECO:0000256" key="6">
    <source>
        <dbReference type="ARBA" id="ARBA00048566"/>
    </source>
</evidence>
<dbReference type="InterPro" id="IPR025184">
    <property type="entry name" value="AadA_C"/>
</dbReference>
<dbReference type="Gene3D" id="3.30.460.10">
    <property type="entry name" value="Beta Polymerase, domain 2"/>
    <property type="match status" value="1"/>
</dbReference>
<evidence type="ECO:0000256" key="4">
    <source>
        <dbReference type="ARBA" id="ARBA00035252"/>
    </source>
</evidence>
<gene>
    <name evidence="9" type="ORF">CEJ86_26580</name>
</gene>
<dbReference type="Proteomes" id="UP000231987">
    <property type="component" value="Unassembled WGS sequence"/>
</dbReference>
<evidence type="ECO:0000313" key="9">
    <source>
        <dbReference type="EMBL" id="PJR11995.1"/>
    </source>
</evidence>
<dbReference type="Pfam" id="PF01909">
    <property type="entry name" value="NTP_transf_2"/>
    <property type="match status" value="1"/>
</dbReference>
<dbReference type="EMBL" id="NJGD01000017">
    <property type="protein sequence ID" value="PJR11995.1"/>
    <property type="molecule type" value="Genomic_DNA"/>
</dbReference>
<dbReference type="CDD" id="cd05403">
    <property type="entry name" value="NT_KNTase_like"/>
    <property type="match status" value="1"/>
</dbReference>
<keyword evidence="9" id="KW-0548">Nucleotidyltransferase</keyword>
<evidence type="ECO:0000256" key="1">
    <source>
        <dbReference type="ARBA" id="ARBA00022679"/>
    </source>
</evidence>
<comment type="caution">
    <text evidence="9">The sequence shown here is derived from an EMBL/GenBank/DDBJ whole genome shotgun (WGS) entry which is preliminary data.</text>
</comment>
<keyword evidence="1 9" id="KW-0808">Transferase</keyword>
<dbReference type="PIRSF" id="PIRSF000819">
    <property type="entry name" value="Streptomycin_3-adenylyltransf"/>
    <property type="match status" value="1"/>
</dbReference>
<dbReference type="GO" id="GO:0009012">
    <property type="term" value="F:aminoglycoside 3''-adenylyltransferase activity"/>
    <property type="evidence" value="ECO:0007669"/>
    <property type="project" value="UniProtKB-EC"/>
</dbReference>
<dbReference type="GO" id="GO:0070566">
    <property type="term" value="F:adenylyltransferase activity"/>
    <property type="evidence" value="ECO:0007669"/>
    <property type="project" value="InterPro"/>
</dbReference>
<dbReference type="NCBIfam" id="NF010309">
    <property type="entry name" value="PRK13746.1"/>
    <property type="match status" value="1"/>
</dbReference>
<dbReference type="InterPro" id="IPR024172">
    <property type="entry name" value="AadA/Aad9"/>
</dbReference>
<feature type="domain" description="Adenylyltransferase AadA C-terminal" evidence="8">
    <location>
        <begin position="151"/>
        <end position="251"/>
    </location>
</feature>
<comment type="catalytic activity">
    <reaction evidence="6">
        <text>streptomycin + ATP = 3''-O-adenylylstreptomycin + diphosphate</text>
        <dbReference type="Rhea" id="RHEA:20245"/>
        <dbReference type="ChEBI" id="CHEBI:30616"/>
        <dbReference type="ChEBI" id="CHEBI:33019"/>
        <dbReference type="ChEBI" id="CHEBI:58007"/>
        <dbReference type="ChEBI" id="CHEBI:58605"/>
        <dbReference type="EC" id="2.7.7.47"/>
    </reaction>
</comment>
<dbReference type="InterPro" id="IPR002934">
    <property type="entry name" value="Polymerase_NTP_transf_dom"/>
</dbReference>
<evidence type="ECO:0000256" key="2">
    <source>
        <dbReference type="ARBA" id="ARBA00023251"/>
    </source>
</evidence>
<sequence length="258" mass="28660">MRADRQQIDEALAATETIRSIVRDALLAVYLHGSAVSGGLRPQSDVDLLAIVDCPMADEQRRDLLAALLRMSGRHPRPVGAPRCIELMVFLRADIAAPNFPARAEFIYGEWLRDTFECGGLPLPVSDPENTLVLAQARREAVSLFGPDAKELLPSLPPEQIRRAMRDALPSVSDSLQGDERNVLLTLARMWRTSATGDFITKDAAATWAASQMPDEEADMLIYAREAYLGKVKDDWQDRQTACERTAAFLRQRVSELL</sequence>
<reference evidence="9 10" key="1">
    <citation type="submission" date="2017-06" db="EMBL/GenBank/DDBJ databases">
        <title>Ensifer strains isolated from leguminous trees and herbs display diverse denitrification phenotypes with some acting as strong N2O sinks.</title>
        <authorList>
            <person name="Woliy K."/>
            <person name="Mania D."/>
            <person name="Bakken L.R."/>
            <person name="Frostegard A."/>
        </authorList>
    </citation>
    <scope>NUCLEOTIDE SEQUENCE [LARGE SCALE GENOMIC DNA]</scope>
    <source>
        <strain evidence="9 10">AC50a</strain>
    </source>
</reference>
<keyword evidence="2" id="KW-0046">Antibiotic resistance</keyword>
<protein>
    <recommendedName>
        <fullName evidence="4">Aminoglycoside (3'') (9) adenylyltransferase</fullName>
        <ecNumber evidence="3">2.7.7.47</ecNumber>
    </recommendedName>
</protein>
<dbReference type="InterPro" id="IPR043519">
    <property type="entry name" value="NT_sf"/>
</dbReference>
<dbReference type="SUPFAM" id="SSF81301">
    <property type="entry name" value="Nucleotidyltransferase"/>
    <property type="match status" value="1"/>
</dbReference>
<organism evidence="9 10">
    <name type="scientific">Rhizobium meliloti</name>
    <name type="common">Ensifer meliloti</name>
    <name type="synonym">Sinorhizobium meliloti</name>
    <dbReference type="NCBI Taxonomy" id="382"/>
    <lineage>
        <taxon>Bacteria</taxon>
        <taxon>Pseudomonadati</taxon>
        <taxon>Pseudomonadota</taxon>
        <taxon>Alphaproteobacteria</taxon>
        <taxon>Hyphomicrobiales</taxon>
        <taxon>Rhizobiaceae</taxon>
        <taxon>Sinorhizobium/Ensifer group</taxon>
        <taxon>Sinorhizobium</taxon>
    </lineage>
</organism>
<comment type="catalytic activity">
    <reaction evidence="5">
        <text>spectinomycin + ATP = 9-O-adenylylspectinomycin + diphosphate</text>
        <dbReference type="Rhea" id="RHEA:63228"/>
        <dbReference type="ChEBI" id="CHEBI:30616"/>
        <dbReference type="ChEBI" id="CHEBI:33019"/>
        <dbReference type="ChEBI" id="CHEBI:146260"/>
        <dbReference type="ChEBI" id="CHEBI:146261"/>
    </reaction>
</comment>
<dbReference type="GO" id="GO:0046677">
    <property type="term" value="P:response to antibiotic"/>
    <property type="evidence" value="ECO:0007669"/>
    <property type="project" value="UniProtKB-KW"/>
</dbReference>
<evidence type="ECO:0000313" key="10">
    <source>
        <dbReference type="Proteomes" id="UP000231987"/>
    </source>
</evidence>
<evidence type="ECO:0000259" key="8">
    <source>
        <dbReference type="Pfam" id="PF13427"/>
    </source>
</evidence>
<dbReference type="AlphaFoldDB" id="A0A2J0YWH1"/>
<evidence type="ECO:0000259" key="7">
    <source>
        <dbReference type="Pfam" id="PF01909"/>
    </source>
</evidence>
<evidence type="ECO:0000256" key="5">
    <source>
        <dbReference type="ARBA" id="ARBA00047831"/>
    </source>
</evidence>
<accession>A0A2J0YWH1</accession>
<dbReference type="Pfam" id="PF13427">
    <property type="entry name" value="AadA_C"/>
    <property type="match status" value="1"/>
</dbReference>
<proteinExistence type="predicted"/>
<feature type="domain" description="Polymerase nucleotidyl transferase" evidence="7">
    <location>
        <begin position="20"/>
        <end position="57"/>
    </location>
</feature>